<keyword evidence="1" id="KW-1133">Transmembrane helix</keyword>
<comment type="caution">
    <text evidence="3">The sequence shown here is derived from an EMBL/GenBank/DDBJ whole genome shotgun (WGS) entry which is preliminary data.</text>
</comment>
<feature type="transmembrane region" description="Helical" evidence="1">
    <location>
        <begin position="465"/>
        <end position="495"/>
    </location>
</feature>
<feature type="transmembrane region" description="Helical" evidence="1">
    <location>
        <begin position="278"/>
        <end position="297"/>
    </location>
</feature>
<dbReference type="Pfam" id="PF01757">
    <property type="entry name" value="Acyl_transf_3"/>
    <property type="match status" value="1"/>
</dbReference>
<evidence type="ECO:0000313" key="4">
    <source>
        <dbReference type="Proteomes" id="UP000327044"/>
    </source>
</evidence>
<gene>
    <name evidence="3" type="ORF">PPYR_15380</name>
</gene>
<dbReference type="InParanoid" id="A0A5N3ZYY8"/>
<dbReference type="InterPro" id="IPR002656">
    <property type="entry name" value="Acyl_transf_3_dom"/>
</dbReference>
<dbReference type="InterPro" id="IPR052728">
    <property type="entry name" value="O2_lipid_transport_reg"/>
</dbReference>
<feature type="transmembrane region" description="Helical" evidence="1">
    <location>
        <begin position="251"/>
        <end position="271"/>
    </location>
</feature>
<feature type="transmembrane region" description="Helical" evidence="1">
    <location>
        <begin position="102"/>
        <end position="122"/>
    </location>
</feature>
<feature type="transmembrane region" description="Helical" evidence="1">
    <location>
        <begin position="190"/>
        <end position="210"/>
    </location>
</feature>
<evidence type="ECO:0000313" key="3">
    <source>
        <dbReference type="EMBL" id="KAB0790280.1"/>
    </source>
</evidence>
<keyword evidence="4" id="KW-1185">Reference proteome</keyword>
<dbReference type="AlphaFoldDB" id="A0A5N3ZYY8"/>
<keyword evidence="1" id="KW-0812">Transmembrane</keyword>
<feature type="transmembrane region" description="Helical" evidence="1">
    <location>
        <begin position="387"/>
        <end position="407"/>
    </location>
</feature>
<feature type="transmembrane region" description="Helical" evidence="1">
    <location>
        <begin position="353"/>
        <end position="375"/>
    </location>
</feature>
<feature type="domain" description="Acyltransferase 3" evidence="2">
    <location>
        <begin position="104"/>
        <end position="478"/>
    </location>
</feature>
<dbReference type="GO" id="GO:0016747">
    <property type="term" value="F:acyltransferase activity, transferring groups other than amino-acyl groups"/>
    <property type="evidence" value="ECO:0007669"/>
    <property type="project" value="InterPro"/>
</dbReference>
<evidence type="ECO:0000256" key="1">
    <source>
        <dbReference type="SAM" id="Phobius"/>
    </source>
</evidence>
<dbReference type="PANTHER" id="PTHR11161:SF0">
    <property type="entry name" value="O-ACYLTRANSFERASE LIKE PROTEIN"/>
    <property type="match status" value="1"/>
</dbReference>
<protein>
    <recommendedName>
        <fullName evidence="2">Acyltransferase 3 domain-containing protein</fullName>
    </recommendedName>
</protein>
<reference evidence="3 4" key="1">
    <citation type="journal article" date="2018" name="Elife">
        <title>Firefly genomes illuminate parallel origins of bioluminescence in beetles.</title>
        <authorList>
            <person name="Fallon T.R."/>
            <person name="Lower S.E."/>
            <person name="Chang C.H."/>
            <person name="Bessho-Uehara M."/>
            <person name="Martin G.J."/>
            <person name="Bewick A.J."/>
            <person name="Behringer M."/>
            <person name="Debat H.J."/>
            <person name="Wong I."/>
            <person name="Day J.C."/>
            <person name="Suvorov A."/>
            <person name="Silva C.J."/>
            <person name="Stanger-Hall K.F."/>
            <person name="Hall D.W."/>
            <person name="Schmitz R.J."/>
            <person name="Nelson D.R."/>
            <person name="Lewis S.M."/>
            <person name="Shigenobu S."/>
            <person name="Bybee S.M."/>
            <person name="Larracuente A.M."/>
            <person name="Oba Y."/>
            <person name="Weng J.K."/>
        </authorList>
    </citation>
    <scope>NUCLEOTIDE SEQUENCE [LARGE SCALE GENOMIC DNA]</scope>
    <source>
        <strain evidence="3">1611_PpyrPB1</strain>
        <tissue evidence="3">Whole body</tissue>
    </source>
</reference>
<feature type="transmembrane region" description="Helical" evidence="1">
    <location>
        <begin position="47"/>
        <end position="70"/>
    </location>
</feature>
<feature type="transmembrane region" description="Helical" evidence="1">
    <location>
        <begin position="317"/>
        <end position="341"/>
    </location>
</feature>
<keyword evidence="1" id="KW-0472">Membrane</keyword>
<dbReference type="PANTHER" id="PTHR11161">
    <property type="entry name" value="O-ACYLTRANSFERASE"/>
    <property type="match status" value="1"/>
</dbReference>
<name>A0A5N3ZYY8_PHOPY</name>
<accession>A0A5N3ZYY8</accession>
<feature type="transmembrane region" description="Helical" evidence="1">
    <location>
        <begin position="148"/>
        <end position="170"/>
    </location>
</feature>
<feature type="transmembrane region" description="Helical" evidence="1">
    <location>
        <begin position="414"/>
        <end position="432"/>
    </location>
</feature>
<evidence type="ECO:0000259" key="2">
    <source>
        <dbReference type="Pfam" id="PF01757"/>
    </source>
</evidence>
<organism evidence="3 4">
    <name type="scientific">Photinus pyralis</name>
    <name type="common">Common eastern firefly</name>
    <name type="synonym">Lampyris pyralis</name>
    <dbReference type="NCBI Taxonomy" id="7054"/>
    <lineage>
        <taxon>Eukaryota</taxon>
        <taxon>Metazoa</taxon>
        <taxon>Ecdysozoa</taxon>
        <taxon>Arthropoda</taxon>
        <taxon>Hexapoda</taxon>
        <taxon>Insecta</taxon>
        <taxon>Pterygota</taxon>
        <taxon>Neoptera</taxon>
        <taxon>Endopterygota</taxon>
        <taxon>Coleoptera</taxon>
        <taxon>Polyphaga</taxon>
        <taxon>Elateriformia</taxon>
        <taxon>Elateroidea</taxon>
        <taxon>Lampyridae</taxon>
        <taxon>Lampyrinae</taxon>
        <taxon>Photinus</taxon>
    </lineage>
</organism>
<sequence>MEFGVCFPGSCSAIDLEMTAKGIGLNMTLTEATCQTRETQSRITAGAYVTLALACLLLLLIVASTIYELCFKADSHWALKSFSLWTNGKIIFRVSKPSAGDISCLNGIRVIAMTMVIVYHIYMFRHGRAARNSYYYSYSIHQPKDGPLLTLPFGVDIFLQISGCLVAYNFLRRKLKGHEFNIPSYCIERYLRLTPAVLAVMLFTLTWFGYIGSGPLWYQTEDIIGPCQKYWWSCLLYIQNYQPATCIRQTWYLSLDFQLYVLSPFLLLPLARWRKETMVVTAGLALISMATTFAIAWTHKLCAENQCGEGSTFMKQFYTFLPTKASSWLIGFLLGCLMFKVKEEEMATMEKRIAIPLMVAAIVVYVATTFGNSHVVISENDRYENSFSLALLRPTMLLSVGCIIYLCEIGRGGIVTSFLTNPLFVVISRLTYSTYLVHFQVMEYHLDTARVGPHLSTYTLLVNDFAGVLLLSLLLGLVLSLSVELPAQHFVSLLIRRSRKKA</sequence>
<dbReference type="Proteomes" id="UP000327044">
    <property type="component" value="Unassembled WGS sequence"/>
</dbReference>
<proteinExistence type="predicted"/>
<dbReference type="EMBL" id="VVIM01001566">
    <property type="protein sequence ID" value="KAB0790280.1"/>
    <property type="molecule type" value="Genomic_DNA"/>
</dbReference>